<gene>
    <name evidence="6" type="ORF">LTLLF_135775</name>
</gene>
<keyword evidence="4" id="KW-0576">Peroxisome</keyword>
<evidence type="ECO:0000313" key="7">
    <source>
        <dbReference type="Proteomes" id="UP000710432"/>
    </source>
</evidence>
<keyword evidence="3 4" id="KW-0962">Peroxisome biogenesis</keyword>
<dbReference type="InterPro" id="IPR031748">
    <property type="entry name" value="Frey"/>
</dbReference>
<evidence type="ECO:0000256" key="2">
    <source>
        <dbReference type="ARBA" id="ARBA00018577"/>
    </source>
</evidence>
<dbReference type="Proteomes" id="UP000710432">
    <property type="component" value="Unassembled WGS sequence"/>
</dbReference>
<comment type="similarity">
    <text evidence="1 4">Belongs to the peroxin-16 family.</text>
</comment>
<evidence type="ECO:0000313" key="6">
    <source>
        <dbReference type="EMBL" id="KAH0514339.1"/>
    </source>
</evidence>
<dbReference type="Pfam" id="PF15878">
    <property type="entry name" value="Frey"/>
    <property type="match status" value="1"/>
</dbReference>
<evidence type="ECO:0000256" key="5">
    <source>
        <dbReference type="SAM" id="MobiDB-lite"/>
    </source>
</evidence>
<dbReference type="GO" id="GO:0007031">
    <property type="term" value="P:peroxisome organization"/>
    <property type="evidence" value="ECO:0007669"/>
    <property type="project" value="UniProtKB-KW"/>
</dbReference>
<evidence type="ECO:0000256" key="1">
    <source>
        <dbReference type="ARBA" id="ARBA00009505"/>
    </source>
</evidence>
<dbReference type="EMBL" id="JAATJU010021226">
    <property type="protein sequence ID" value="KAH0514339.1"/>
    <property type="molecule type" value="Genomic_DNA"/>
</dbReference>
<accession>A0A8J6GQ16</accession>
<name>A0A8J6GQ16_MICOH</name>
<dbReference type="AlphaFoldDB" id="A0A8J6GQ16"/>
<evidence type="ECO:0000256" key="4">
    <source>
        <dbReference type="RuleBase" id="RU365003"/>
    </source>
</evidence>
<reference evidence="6" key="1">
    <citation type="submission" date="2020-03" db="EMBL/GenBank/DDBJ databases">
        <title>Studies in the Genomics of Life Span.</title>
        <authorList>
            <person name="Glass D."/>
        </authorList>
    </citation>
    <scope>NUCLEOTIDE SEQUENCE</scope>
    <source>
        <strain evidence="6">LTLLF</strain>
        <tissue evidence="6">Muscle</tissue>
    </source>
</reference>
<comment type="caution">
    <text evidence="6">The sequence shown here is derived from an EMBL/GenBank/DDBJ whole genome shotgun (WGS) entry which is preliminary data.</text>
</comment>
<dbReference type="InterPro" id="IPR013919">
    <property type="entry name" value="Pex16"/>
</dbReference>
<dbReference type="PANTHER" id="PTHR13299:SF0">
    <property type="entry name" value="PEROXISOMAL MEMBRANE PROTEIN PEX16"/>
    <property type="match status" value="1"/>
</dbReference>
<dbReference type="Pfam" id="PF08610">
    <property type="entry name" value="Pex16"/>
    <property type="match status" value="2"/>
</dbReference>
<sequence>MEKLRLLGLRYQEYVTRHPAATAQLETAVRGLSYLLAGRFSDSHELSELVYSASNLLVLLNDGILRKELRRKLPVSLSQQKLLTWLSVLECVEVFMEMGAAKVWGEVGRWLVIALIQLAKAVLRMFLLIWFKTGIQTSPPIVPLDRETRAQPLDADHKPGSQEPSYVGKRSNRVVRTLQSSPSLHARHWGAPQQWEIRQKQQQEELSTPPTSLGLQETIADLSLLSNRKSLTRREQLELRRRTILLLYYLLRSPFYDRFSEAAHGLSALLAEDIFLQLGLTDTQEWVDLTSIRSTYTSRLWRHTARGPCLAGPNYQVHPSTHYTEIVKMEVVLPPAVMAKEKETFQQLVKRKSRSGFVRSQRSVPEEFSAPLELLQPLSDLVDGNYGIRPKHPWPRGPRPLLSQAQQRKRDGPNMADYYYDVNL</sequence>
<dbReference type="GO" id="GO:0005778">
    <property type="term" value="C:peroxisomal membrane"/>
    <property type="evidence" value="ECO:0007669"/>
    <property type="project" value="UniProtKB-SubCell"/>
</dbReference>
<proteinExistence type="inferred from homology"/>
<feature type="region of interest" description="Disordered" evidence="5">
    <location>
        <begin position="389"/>
        <end position="414"/>
    </location>
</feature>
<protein>
    <recommendedName>
        <fullName evidence="2 4">Peroxisomal membrane protein PEX16</fullName>
    </recommendedName>
</protein>
<organism evidence="6 7">
    <name type="scientific">Microtus ochrogaster</name>
    <name type="common">Prairie vole</name>
    <dbReference type="NCBI Taxonomy" id="79684"/>
    <lineage>
        <taxon>Eukaryota</taxon>
        <taxon>Metazoa</taxon>
        <taxon>Chordata</taxon>
        <taxon>Craniata</taxon>
        <taxon>Vertebrata</taxon>
        <taxon>Euteleostomi</taxon>
        <taxon>Mammalia</taxon>
        <taxon>Eutheria</taxon>
        <taxon>Euarchontoglires</taxon>
        <taxon>Glires</taxon>
        <taxon>Rodentia</taxon>
        <taxon>Myomorpha</taxon>
        <taxon>Muroidea</taxon>
        <taxon>Cricetidae</taxon>
        <taxon>Arvicolinae</taxon>
        <taxon>Microtus</taxon>
    </lineage>
</organism>
<dbReference type="PANTHER" id="PTHR13299">
    <property type="entry name" value="PEROXISOMAL MEMBRANE PROTEIN PEX16"/>
    <property type="match status" value="1"/>
</dbReference>
<evidence type="ECO:0000256" key="3">
    <source>
        <dbReference type="ARBA" id="ARBA00022593"/>
    </source>
</evidence>
<comment type="subcellular location">
    <subcellularLocation>
        <location evidence="4">Peroxisome membrane</location>
    </subcellularLocation>
</comment>